<evidence type="ECO:0000256" key="6">
    <source>
        <dbReference type="ARBA" id="ARBA00023303"/>
    </source>
</evidence>
<comment type="caution">
    <text evidence="12">The sequence shown here is derived from an EMBL/GenBank/DDBJ whole genome shotgun (WGS) entry which is preliminary data.</text>
</comment>
<keyword evidence="10" id="KW-0479">Metal-binding</keyword>
<keyword evidence="2 10" id="KW-1003">Cell membrane</keyword>
<feature type="region of interest" description="Disordered" evidence="11">
    <location>
        <begin position="1"/>
        <end position="38"/>
    </location>
</feature>
<reference evidence="12 13" key="1">
    <citation type="submission" date="2021-03" db="EMBL/GenBank/DDBJ databases">
        <title>Sequencing the genomes of 1000 actinobacteria strains.</title>
        <authorList>
            <person name="Klenk H.-P."/>
        </authorList>
    </citation>
    <scope>NUCLEOTIDE SEQUENCE [LARGE SCALE GENOMIC DNA]</scope>
    <source>
        <strain evidence="12 13">DSM 15454</strain>
    </source>
</reference>
<feature type="transmembrane region" description="Helical" evidence="10">
    <location>
        <begin position="72"/>
        <end position="94"/>
    </location>
</feature>
<keyword evidence="3 10" id="KW-0812">Transmembrane</keyword>
<feature type="binding site" evidence="10">
    <location>
        <position position="114"/>
    </location>
    <ligand>
        <name>Na(+)</name>
        <dbReference type="ChEBI" id="CHEBI:29101"/>
        <note>structural</note>
    </ligand>
</feature>
<evidence type="ECO:0000256" key="2">
    <source>
        <dbReference type="ARBA" id="ARBA00022475"/>
    </source>
</evidence>
<keyword evidence="13" id="KW-1185">Reference proteome</keyword>
<proteinExistence type="inferred from homology"/>
<name>A0ABS4WF65_9MICC</name>
<protein>
    <recommendedName>
        <fullName evidence="10">Fluoride-specific ion channel FluC</fullName>
    </recommendedName>
</protein>
<evidence type="ECO:0000256" key="7">
    <source>
        <dbReference type="ARBA" id="ARBA00035120"/>
    </source>
</evidence>
<evidence type="ECO:0000256" key="1">
    <source>
        <dbReference type="ARBA" id="ARBA00004651"/>
    </source>
</evidence>
<evidence type="ECO:0000256" key="4">
    <source>
        <dbReference type="ARBA" id="ARBA00022989"/>
    </source>
</evidence>
<keyword evidence="6 10" id="KW-0407">Ion channel</keyword>
<sequence length="186" mass="18349">MDQPKKPGGRAAPGSARPTRGMLSNATPPTISPPRQAPRITGRNLAAVAVGGLCGAGLRVGLGLWFPDGPGFPAATLAINVAGTAALGALTSYWQVTHRGPGWLRAGIGTGFLGAFTTFSALVLFALGAAPGAAVLDLAISLVLCVAAAWAAMAVVERVLDRGAAVEPAPVAGTQHPGTPDAGGTG</sequence>
<dbReference type="HAMAP" id="MF_00454">
    <property type="entry name" value="FluC"/>
    <property type="match status" value="1"/>
</dbReference>
<evidence type="ECO:0000256" key="3">
    <source>
        <dbReference type="ARBA" id="ARBA00022692"/>
    </source>
</evidence>
<evidence type="ECO:0000256" key="10">
    <source>
        <dbReference type="HAMAP-Rule" id="MF_00454"/>
    </source>
</evidence>
<dbReference type="Pfam" id="PF02537">
    <property type="entry name" value="CRCB"/>
    <property type="match status" value="1"/>
</dbReference>
<dbReference type="RefSeq" id="WP_245348087.1">
    <property type="nucleotide sequence ID" value="NZ_BAAAMI010000006.1"/>
</dbReference>
<keyword evidence="10" id="KW-0406">Ion transport</keyword>
<evidence type="ECO:0000313" key="12">
    <source>
        <dbReference type="EMBL" id="MBP2374214.1"/>
    </source>
</evidence>
<keyword evidence="5 10" id="KW-0472">Membrane</keyword>
<organism evidence="12 13">
    <name type="scientific">Paeniglutamicibacter psychrophenolicus</name>
    <dbReference type="NCBI Taxonomy" id="257454"/>
    <lineage>
        <taxon>Bacteria</taxon>
        <taxon>Bacillati</taxon>
        <taxon>Actinomycetota</taxon>
        <taxon>Actinomycetes</taxon>
        <taxon>Micrococcales</taxon>
        <taxon>Micrococcaceae</taxon>
        <taxon>Paeniglutamicibacter</taxon>
    </lineage>
</organism>
<feature type="binding site" evidence="10">
    <location>
        <position position="117"/>
    </location>
    <ligand>
        <name>Na(+)</name>
        <dbReference type="ChEBI" id="CHEBI:29101"/>
        <note>structural</note>
    </ligand>
</feature>
<comment type="similarity">
    <text evidence="7 10">Belongs to the fluoride channel Fluc/FEX (TC 1.A.43) family.</text>
</comment>
<accession>A0ABS4WF65</accession>
<evidence type="ECO:0000256" key="5">
    <source>
        <dbReference type="ARBA" id="ARBA00023136"/>
    </source>
</evidence>
<comment type="catalytic activity">
    <reaction evidence="8">
        <text>fluoride(in) = fluoride(out)</text>
        <dbReference type="Rhea" id="RHEA:76159"/>
        <dbReference type="ChEBI" id="CHEBI:17051"/>
    </reaction>
    <physiologicalReaction direction="left-to-right" evidence="8">
        <dbReference type="Rhea" id="RHEA:76160"/>
    </physiologicalReaction>
</comment>
<evidence type="ECO:0000256" key="11">
    <source>
        <dbReference type="SAM" id="MobiDB-lite"/>
    </source>
</evidence>
<dbReference type="InterPro" id="IPR003691">
    <property type="entry name" value="FluC"/>
</dbReference>
<evidence type="ECO:0000313" key="13">
    <source>
        <dbReference type="Proteomes" id="UP000766570"/>
    </source>
</evidence>
<keyword evidence="10" id="KW-0915">Sodium</keyword>
<keyword evidence="10" id="KW-0813">Transport</keyword>
<gene>
    <name evidence="10" type="primary">fluC</name>
    <name evidence="10" type="synonym">crcB</name>
    <name evidence="12" type="ORF">JOF46_002126</name>
</gene>
<evidence type="ECO:0000256" key="9">
    <source>
        <dbReference type="ARBA" id="ARBA00049940"/>
    </source>
</evidence>
<evidence type="ECO:0000256" key="8">
    <source>
        <dbReference type="ARBA" id="ARBA00035585"/>
    </source>
</evidence>
<feature type="transmembrane region" description="Helical" evidence="10">
    <location>
        <begin position="45"/>
        <end position="66"/>
    </location>
</feature>
<comment type="function">
    <text evidence="9 10">Fluoride-specific ion channel. Important for reducing fluoride concentration in the cell, thus reducing its toxicity.</text>
</comment>
<feature type="transmembrane region" description="Helical" evidence="10">
    <location>
        <begin position="106"/>
        <end position="127"/>
    </location>
</feature>
<dbReference type="EMBL" id="JAGIOE010000001">
    <property type="protein sequence ID" value="MBP2374214.1"/>
    <property type="molecule type" value="Genomic_DNA"/>
</dbReference>
<comment type="activity regulation">
    <text evidence="10">Na(+) is not transported, but it plays an essential structural role and its presence is essential for fluoride channel function.</text>
</comment>
<keyword evidence="4 10" id="KW-1133">Transmembrane helix</keyword>
<comment type="subcellular location">
    <subcellularLocation>
        <location evidence="1 10">Cell membrane</location>
        <topology evidence="1 10">Multi-pass membrane protein</topology>
    </subcellularLocation>
</comment>
<dbReference type="Proteomes" id="UP000766570">
    <property type="component" value="Unassembled WGS sequence"/>
</dbReference>
<feature type="transmembrane region" description="Helical" evidence="10">
    <location>
        <begin position="133"/>
        <end position="156"/>
    </location>
</feature>